<gene>
    <name evidence="4" type="ordered locus">Cyan7425_0319</name>
</gene>
<dbReference type="GO" id="GO:0010181">
    <property type="term" value="F:FMN binding"/>
    <property type="evidence" value="ECO:0007669"/>
    <property type="project" value="InterPro"/>
</dbReference>
<evidence type="ECO:0000256" key="1">
    <source>
        <dbReference type="ARBA" id="ARBA00008898"/>
    </source>
</evidence>
<protein>
    <submittedName>
        <fullName evidence="4">Flavin reductase domain protein FMN-binding</fullName>
    </submittedName>
</protein>
<keyword evidence="2" id="KW-0560">Oxidoreductase</keyword>
<dbReference type="Pfam" id="PF01613">
    <property type="entry name" value="Flavin_Reduct"/>
    <property type="match status" value="1"/>
</dbReference>
<reference evidence="4" key="1">
    <citation type="submission" date="2009-01" db="EMBL/GenBank/DDBJ databases">
        <title>Complete sequence of chromosome Cyanothece sp. PCC 7425.</title>
        <authorList>
            <consortium name="US DOE Joint Genome Institute"/>
            <person name="Lucas S."/>
            <person name="Copeland A."/>
            <person name="Lapidus A."/>
            <person name="Glavina del Rio T."/>
            <person name="Dalin E."/>
            <person name="Tice H."/>
            <person name="Bruce D."/>
            <person name="Goodwin L."/>
            <person name="Pitluck S."/>
            <person name="Sims D."/>
            <person name="Meineke L."/>
            <person name="Brettin T."/>
            <person name="Detter J.C."/>
            <person name="Han C."/>
            <person name="Larimer F."/>
            <person name="Land M."/>
            <person name="Hauser L."/>
            <person name="Kyrpides N."/>
            <person name="Ovchinnikova G."/>
            <person name="Liberton M."/>
            <person name="Stoeckel J."/>
            <person name="Banerjee A."/>
            <person name="Singh A."/>
            <person name="Page L."/>
            <person name="Sato H."/>
            <person name="Zhao L."/>
            <person name="Sherman L."/>
            <person name="Pakrasi H."/>
            <person name="Richardson P."/>
        </authorList>
    </citation>
    <scope>NUCLEOTIDE SEQUENCE</scope>
    <source>
        <strain evidence="4">PCC 7425</strain>
    </source>
</reference>
<dbReference type="KEGG" id="cyn:Cyan7425_0319"/>
<dbReference type="eggNOG" id="COG1853">
    <property type="taxonomic scope" value="Bacteria"/>
</dbReference>
<dbReference type="InterPro" id="IPR002563">
    <property type="entry name" value="Flavin_Rdtase-like_dom"/>
</dbReference>
<name>B8HS53_CYAP4</name>
<dbReference type="Gene3D" id="2.30.110.10">
    <property type="entry name" value="Electron Transport, Fmn-binding Protein, Chain A"/>
    <property type="match status" value="1"/>
</dbReference>
<dbReference type="OrthoDB" id="9794638at2"/>
<dbReference type="STRING" id="395961.Cyan7425_0319"/>
<evidence type="ECO:0000313" key="4">
    <source>
        <dbReference type="EMBL" id="ACL42712.1"/>
    </source>
</evidence>
<organism evidence="4">
    <name type="scientific">Cyanothece sp. (strain PCC 7425 / ATCC 29141)</name>
    <dbReference type="NCBI Taxonomy" id="395961"/>
    <lineage>
        <taxon>Bacteria</taxon>
        <taxon>Bacillati</taxon>
        <taxon>Cyanobacteriota</taxon>
        <taxon>Cyanophyceae</taxon>
        <taxon>Gomontiellales</taxon>
        <taxon>Cyanothecaceae</taxon>
        <taxon>Cyanothece</taxon>
    </lineage>
</organism>
<proteinExistence type="inferred from homology"/>
<dbReference type="InterPro" id="IPR012349">
    <property type="entry name" value="Split_barrel_FMN-bd"/>
</dbReference>
<dbReference type="EMBL" id="CP001344">
    <property type="protein sequence ID" value="ACL42712.1"/>
    <property type="molecule type" value="Genomic_DNA"/>
</dbReference>
<comment type="similarity">
    <text evidence="1">Belongs to the non-flavoprotein flavin reductase family.</text>
</comment>
<dbReference type="SUPFAM" id="SSF50475">
    <property type="entry name" value="FMN-binding split barrel"/>
    <property type="match status" value="1"/>
</dbReference>
<feature type="domain" description="Flavin reductase like" evidence="3">
    <location>
        <begin position="9"/>
        <end position="156"/>
    </location>
</feature>
<evidence type="ECO:0000256" key="2">
    <source>
        <dbReference type="ARBA" id="ARBA00023002"/>
    </source>
</evidence>
<dbReference type="PANTHER" id="PTHR30466:SF11">
    <property type="entry name" value="FLAVIN-DEPENDENT MONOOXYGENASE, REDUCTASE SUBUNIT HSAB"/>
    <property type="match status" value="1"/>
</dbReference>
<dbReference type="InterPro" id="IPR050268">
    <property type="entry name" value="NADH-dep_flavin_reductase"/>
</dbReference>
<dbReference type="GO" id="GO:0042602">
    <property type="term" value="F:riboflavin reductase (NADPH) activity"/>
    <property type="evidence" value="ECO:0007669"/>
    <property type="project" value="TreeGrafter"/>
</dbReference>
<accession>B8HS53</accession>
<evidence type="ECO:0000259" key="3">
    <source>
        <dbReference type="SMART" id="SM00903"/>
    </source>
</evidence>
<dbReference type="HOGENOM" id="CLU_1371337_0_0_3"/>
<dbReference type="AlphaFoldDB" id="B8HS53"/>
<dbReference type="PANTHER" id="PTHR30466">
    <property type="entry name" value="FLAVIN REDUCTASE"/>
    <property type="match status" value="1"/>
</dbReference>
<dbReference type="SMART" id="SM00903">
    <property type="entry name" value="Flavin_Reduct"/>
    <property type="match status" value="1"/>
</dbReference>
<sequence length="183" mass="20507">MTSVPPSIFHLTNQEIFVVTAAHAGQISGQVATWVMLASLVPEQLRVVVAISPFNFTNELIQASGRFALNLLAADQTAWMVRFGLYSSREINKFEGISYQLSPGGLPLLPNTCGWAECRIGQQLLTGDRYLYIADVLHHQVDPERQPLREQEAFSQLTADERTALDEKLQRDIDHSRSLIQPF</sequence>